<name>A0A396RNS7_9SPHN</name>
<proteinExistence type="predicted"/>
<accession>A0A396RNS7</accession>
<evidence type="ECO:0000256" key="6">
    <source>
        <dbReference type="ARBA" id="ARBA00022737"/>
    </source>
</evidence>
<comment type="caution">
    <text evidence="11">The sequence shown here is derived from an EMBL/GenBank/DDBJ whole genome shotgun (WGS) entry which is preliminary data.</text>
</comment>
<dbReference type="GO" id="GO:0004630">
    <property type="term" value="F:phospholipase D activity"/>
    <property type="evidence" value="ECO:0007669"/>
    <property type="project" value="UniProtKB-EC"/>
</dbReference>
<dbReference type="GO" id="GO:0005576">
    <property type="term" value="C:extracellular region"/>
    <property type="evidence" value="ECO:0007669"/>
    <property type="project" value="UniProtKB-SubCell"/>
</dbReference>
<keyword evidence="6" id="KW-0677">Repeat</keyword>
<dbReference type="PANTHER" id="PTHR18896">
    <property type="entry name" value="PHOSPHOLIPASE D"/>
    <property type="match status" value="1"/>
</dbReference>
<dbReference type="Gene3D" id="3.30.870.10">
    <property type="entry name" value="Endonuclease Chain A"/>
    <property type="match status" value="2"/>
</dbReference>
<dbReference type="PANTHER" id="PTHR18896:SF76">
    <property type="entry name" value="PHOSPHOLIPASE"/>
    <property type="match status" value="1"/>
</dbReference>
<evidence type="ECO:0000256" key="8">
    <source>
        <dbReference type="ARBA" id="ARBA00023098"/>
    </source>
</evidence>
<gene>
    <name evidence="11" type="ORF">D1610_05905</name>
</gene>
<dbReference type="RefSeq" id="WP_118863221.1">
    <property type="nucleotide sequence ID" value="NZ_QWLV01000002.1"/>
</dbReference>
<dbReference type="Pfam" id="PF13091">
    <property type="entry name" value="PLDc_2"/>
    <property type="match status" value="1"/>
</dbReference>
<dbReference type="InterPro" id="IPR015679">
    <property type="entry name" value="PLipase_D_fam"/>
</dbReference>
<comment type="function">
    <text evidence="2">Could be a virulence factor.</text>
</comment>
<dbReference type="EMBL" id="QWLV01000002">
    <property type="protein sequence ID" value="RHW18029.1"/>
    <property type="molecule type" value="Genomic_DNA"/>
</dbReference>
<evidence type="ECO:0000313" key="11">
    <source>
        <dbReference type="EMBL" id="RHW18029.1"/>
    </source>
</evidence>
<keyword evidence="12" id="KW-1185">Reference proteome</keyword>
<keyword evidence="8" id="KW-0443">Lipid metabolism</keyword>
<dbReference type="OrthoDB" id="8828485at2"/>
<evidence type="ECO:0000313" key="12">
    <source>
        <dbReference type="Proteomes" id="UP000266693"/>
    </source>
</evidence>
<evidence type="ECO:0000256" key="2">
    <source>
        <dbReference type="ARBA" id="ARBA00003145"/>
    </source>
</evidence>
<protein>
    <recommendedName>
        <fullName evidence="4">Phospholipase D</fullName>
    </recommendedName>
    <alternativeName>
        <fullName evidence="9">Choline phosphatase</fullName>
    </alternativeName>
</protein>
<reference evidence="11 12" key="1">
    <citation type="submission" date="2018-08" db="EMBL/GenBank/DDBJ databases">
        <title>The multiple taxonomic identification of Sphingomonas gilva.</title>
        <authorList>
            <person name="Zhu D."/>
            <person name="Zheng S."/>
        </authorList>
    </citation>
    <scope>NUCLEOTIDE SEQUENCE [LARGE SCALE GENOMIC DNA]</scope>
    <source>
        <strain evidence="11 12">ZDH117</strain>
    </source>
</reference>
<dbReference type="SUPFAM" id="SSF56024">
    <property type="entry name" value="Phospholipase D/nuclease"/>
    <property type="match status" value="2"/>
</dbReference>
<keyword evidence="5" id="KW-0964">Secreted</keyword>
<sequence length="564" mass="62340">MSGIVVTAANAMRARDQADDPFPPRAGCAVEPLIEAAEMFPELERLALEATEHVWLAFRIFDPATRLHSGEAKALGLADWGELIGHIAGKGVAVRIMLADFEPVMADYLHAGSWRAFRRLKALQEAEDGRVQVMVIEHAGEIGWAWRQLLRLPLRSKTRRVIAAVLAEEGAIDARPGLWRNVRWEGAKALGWKASAPPRLWPATFHHKFALFDGRTAIVGGIDVNNRRYDDADHDQRADQTWHDISCRLTGPVVADAARHYARLWNSEAPRAKEIAEYWSEGAPEAIALGEIGPLAEPDTDLAETGSATAQLLRTRSCRNDSAFAFGPHANVRELKAAHALLFGSARKRLYVEAQFFRSNDAARWLAAALKASPALEVIILIANTPEEIAFEGQGSNPAHRHGEYLQARALKRVVKAGGAERVGLFTLARDARAKGKEREFAEDRGTAFGSGLIHIHSKLVIADDDAVLLSSANINGRSFEWDTELGVLWQQPGEAIARFRGELWQALSQGELDEKASLADWQKLAFSNARRDPEDRAGFVIPYQIGRARRFGRPAWFVPDDLV</sequence>
<keyword evidence="7" id="KW-0378">Hydrolase</keyword>
<dbReference type="Proteomes" id="UP000266693">
    <property type="component" value="Unassembled WGS sequence"/>
</dbReference>
<feature type="domain" description="PLD phosphodiesterase" evidence="10">
    <location>
        <begin position="201"/>
        <end position="228"/>
    </location>
</feature>
<evidence type="ECO:0000256" key="3">
    <source>
        <dbReference type="ARBA" id="ARBA00004613"/>
    </source>
</evidence>
<evidence type="ECO:0000259" key="10">
    <source>
        <dbReference type="PROSITE" id="PS50035"/>
    </source>
</evidence>
<feature type="domain" description="PLD phosphodiesterase" evidence="10">
    <location>
        <begin position="452"/>
        <end position="479"/>
    </location>
</feature>
<evidence type="ECO:0000256" key="5">
    <source>
        <dbReference type="ARBA" id="ARBA00022525"/>
    </source>
</evidence>
<dbReference type="GO" id="GO:0009395">
    <property type="term" value="P:phospholipid catabolic process"/>
    <property type="evidence" value="ECO:0007669"/>
    <property type="project" value="TreeGrafter"/>
</dbReference>
<evidence type="ECO:0000256" key="4">
    <source>
        <dbReference type="ARBA" id="ARBA00018392"/>
    </source>
</evidence>
<organism evidence="11 12">
    <name type="scientific">Sphingomonas gilva</name>
    <dbReference type="NCBI Taxonomy" id="2305907"/>
    <lineage>
        <taxon>Bacteria</taxon>
        <taxon>Pseudomonadati</taxon>
        <taxon>Pseudomonadota</taxon>
        <taxon>Alphaproteobacteria</taxon>
        <taxon>Sphingomonadales</taxon>
        <taxon>Sphingomonadaceae</taxon>
        <taxon>Sphingomonas</taxon>
    </lineage>
</organism>
<dbReference type="SMART" id="SM00155">
    <property type="entry name" value="PLDc"/>
    <property type="match status" value="2"/>
</dbReference>
<evidence type="ECO:0000256" key="9">
    <source>
        <dbReference type="ARBA" id="ARBA00029594"/>
    </source>
</evidence>
<comment type="catalytic activity">
    <reaction evidence="1">
        <text>a 1,2-diacyl-sn-glycero-3-phosphocholine + H2O = a 1,2-diacyl-sn-glycero-3-phosphate + choline + H(+)</text>
        <dbReference type="Rhea" id="RHEA:14445"/>
        <dbReference type="ChEBI" id="CHEBI:15354"/>
        <dbReference type="ChEBI" id="CHEBI:15377"/>
        <dbReference type="ChEBI" id="CHEBI:15378"/>
        <dbReference type="ChEBI" id="CHEBI:57643"/>
        <dbReference type="ChEBI" id="CHEBI:58608"/>
        <dbReference type="EC" id="3.1.4.4"/>
    </reaction>
</comment>
<evidence type="ECO:0000256" key="1">
    <source>
        <dbReference type="ARBA" id="ARBA00000798"/>
    </source>
</evidence>
<dbReference type="AlphaFoldDB" id="A0A396RNS7"/>
<evidence type="ECO:0000256" key="7">
    <source>
        <dbReference type="ARBA" id="ARBA00022801"/>
    </source>
</evidence>
<dbReference type="InterPro" id="IPR025202">
    <property type="entry name" value="PLD-like_dom"/>
</dbReference>
<comment type="subcellular location">
    <subcellularLocation>
        <location evidence="3">Secreted</location>
    </subcellularLocation>
</comment>
<dbReference type="InterPro" id="IPR001736">
    <property type="entry name" value="PLipase_D/transphosphatidylase"/>
</dbReference>
<dbReference type="PROSITE" id="PS50035">
    <property type="entry name" value="PLD"/>
    <property type="match status" value="2"/>
</dbReference>